<feature type="compositionally biased region" description="Basic and acidic residues" evidence="2">
    <location>
        <begin position="78"/>
        <end position="88"/>
    </location>
</feature>
<evidence type="ECO:0000256" key="1">
    <source>
        <dbReference type="SAM" id="Coils"/>
    </source>
</evidence>
<evidence type="ECO:0000256" key="2">
    <source>
        <dbReference type="SAM" id="MobiDB-lite"/>
    </source>
</evidence>
<protein>
    <submittedName>
        <fullName evidence="4">Phage tail tape measure protein</fullName>
    </submittedName>
</protein>
<organism evidence="4 5">
    <name type="scientific">Anaerovibrio slackiae</name>
    <dbReference type="NCBI Taxonomy" id="2652309"/>
    <lineage>
        <taxon>Bacteria</taxon>
        <taxon>Bacillati</taxon>
        <taxon>Bacillota</taxon>
        <taxon>Negativicutes</taxon>
        <taxon>Selenomonadales</taxon>
        <taxon>Selenomonadaceae</taxon>
        <taxon>Anaerovibrio</taxon>
    </lineage>
</organism>
<gene>
    <name evidence="4" type="ORF">FYJ84_04335</name>
</gene>
<evidence type="ECO:0000313" key="4">
    <source>
        <dbReference type="EMBL" id="MSU08218.1"/>
    </source>
</evidence>
<sequence length="998" mass="111707">MNERVKQENKITDEELAATKRQLRRNLKEWQKNNTAIAKAKEEARKRELAKEAQAAKEQKEYSDRTAKLLVQERFAQTKEQEKAEEKARKRRLAQEAQATKEQKEYSDRTAKLMTQETNRLQALKDKLAKLQNDITISQLSGKKIAMDSWLRKSDREAELINSIMSMGGTASAKYNGIAGFKEYVKPWNQQDKLKTDNKELKEALKTYERIEAILVRIRKTGIIPDNIDKLKQKELEARSIIQKSFGGALGSPAQQAAFNANYPQVLTQQNIDAAKSGAEISKRLKGEMRSAMSEFKSLIKEVRRDAINGTGRSEYYLANRSSRIAEILQGVDKNTRNALLMRYENDIHRAYANPADINAKAIAEVEKRLAERWQKFDMLDNVTPKAYTNMYQYLVRAVEKIGSMGGMYDGRVLTKTPEEYKASYVRPSTGIDEAARKQQNLNAIQERYNAELEKQNALMTYGTLLSQKQIDTAIRKLEALRKKYEELGGERSKLQLSDIEAAGTTARDVNSAIVDRNVKAWSTDNVATVSQGLSHLSGMQQAQYNAWLQDPSKNNLKNLTLTTAEMRKLNREAQRYQRVVNDTNKTMESLNNKIHNHLSWMTSGLFIGTIFAIPAEVMNQWKELEYSLAGIRQVITEIEKNEGGNAFKEAFDLMEIAKKNGVGVEETMDAAKSIGRMYGKNPIDSNGVEEKGVGIRNTNLITSQAAKMAVADAFDMENAFKGLEAALSQWNLQTEDTNQLLINTNRILEAWTITAHAGAASAQDIGQAIEIAGTAAANAGVSFEFFNALVATGVRQTARSGNEIGQAIKSMMVSMQSNKSLKALKEWGIELYNVSEDGTKSMRSMEDIILDVSLLMNNTAKDTRGLLTTLSGGKYQYSKVSAMLGNYKELLRMMKLINNPNDNLMEGKPGLFIDQQVEVQMDTLQRKINSIKADAQNIIFDIGVNAGGLDALKWLADKIDDIIVGTQKIGDKWGETGTKIAGVTVAVLAFYKAVEKI</sequence>
<comment type="caution">
    <text evidence="4">The sequence shown here is derived from an EMBL/GenBank/DDBJ whole genome shotgun (WGS) entry which is preliminary data.</text>
</comment>
<evidence type="ECO:0000259" key="3">
    <source>
        <dbReference type="Pfam" id="PF10145"/>
    </source>
</evidence>
<dbReference type="InterPro" id="IPR010090">
    <property type="entry name" value="Phage_tape_meas"/>
</dbReference>
<dbReference type="GeneID" id="96778133"/>
<dbReference type="NCBIfam" id="TIGR01760">
    <property type="entry name" value="tape_meas_TP901"/>
    <property type="match status" value="1"/>
</dbReference>
<proteinExistence type="predicted"/>
<feature type="coiled-coil region" evidence="1">
    <location>
        <begin position="432"/>
        <end position="498"/>
    </location>
</feature>
<name>A0A6I2U9S8_9FIRM</name>
<evidence type="ECO:0000313" key="5">
    <source>
        <dbReference type="Proteomes" id="UP000433181"/>
    </source>
</evidence>
<dbReference type="EMBL" id="VUNR01000005">
    <property type="protein sequence ID" value="MSU08218.1"/>
    <property type="molecule type" value="Genomic_DNA"/>
</dbReference>
<keyword evidence="5" id="KW-1185">Reference proteome</keyword>
<accession>A0A6I2U9S8</accession>
<feature type="compositionally biased region" description="Basic and acidic residues" evidence="2">
    <location>
        <begin position="99"/>
        <end position="109"/>
    </location>
</feature>
<dbReference type="Proteomes" id="UP000433181">
    <property type="component" value="Unassembled WGS sequence"/>
</dbReference>
<keyword evidence="1" id="KW-0175">Coiled coil</keyword>
<dbReference type="Pfam" id="PF10145">
    <property type="entry name" value="PhageMin_Tail"/>
    <property type="match status" value="1"/>
</dbReference>
<dbReference type="AlphaFoldDB" id="A0A6I2U9S8"/>
<feature type="coiled-coil region" evidence="1">
    <location>
        <begin position="560"/>
        <end position="594"/>
    </location>
</feature>
<feature type="region of interest" description="Disordered" evidence="2">
    <location>
        <begin position="78"/>
        <end position="109"/>
    </location>
</feature>
<reference evidence="4 5" key="1">
    <citation type="submission" date="2019-08" db="EMBL/GenBank/DDBJ databases">
        <title>In-depth cultivation of the pig gut microbiome towards novel bacterial diversity and tailored functional studies.</title>
        <authorList>
            <person name="Wylensek D."/>
            <person name="Hitch T.C.A."/>
            <person name="Clavel T."/>
        </authorList>
    </citation>
    <scope>NUCLEOTIDE SEQUENCE [LARGE SCALE GENOMIC DNA]</scope>
    <source>
        <strain evidence="4 5">WCA-693-APC-5D-A</strain>
    </source>
</reference>
<dbReference type="RefSeq" id="WP_154406375.1">
    <property type="nucleotide sequence ID" value="NZ_VUNR01000005.1"/>
</dbReference>
<feature type="domain" description="Phage tail tape measure protein" evidence="3">
    <location>
        <begin position="702"/>
        <end position="869"/>
    </location>
</feature>